<dbReference type="InterPro" id="IPR003615">
    <property type="entry name" value="HNH_nuc"/>
</dbReference>
<accession>A0A382LQ30</accession>
<organism evidence="2">
    <name type="scientific">marine metagenome</name>
    <dbReference type="NCBI Taxonomy" id="408172"/>
    <lineage>
        <taxon>unclassified sequences</taxon>
        <taxon>metagenomes</taxon>
        <taxon>ecological metagenomes</taxon>
    </lineage>
</organism>
<gene>
    <name evidence="2" type="ORF">METZ01_LOCUS289845</name>
</gene>
<dbReference type="AlphaFoldDB" id="A0A382LQ30"/>
<protein>
    <recommendedName>
        <fullName evidence="1">HNH nuclease domain-containing protein</fullName>
    </recommendedName>
</protein>
<feature type="domain" description="HNH nuclease" evidence="1">
    <location>
        <begin position="196"/>
        <end position="248"/>
    </location>
</feature>
<evidence type="ECO:0000313" key="2">
    <source>
        <dbReference type="EMBL" id="SVC36991.1"/>
    </source>
</evidence>
<proteinExistence type="predicted"/>
<sequence>MQYWWVSQNKTWKHERKGGYLWAPYEGADGVDRYYWRNMEEIASGDVIFSYQGKRIRAVSIAKYDCYPDNIPPEFGVDAPWKAEGRRVDAEYKDLDDPILLDEISEILSPYLGEPQFPIKKSGTGGKEGYLFRINQIVGEDLLGLCNLSHLPQVSEERRSFGHLEGREITTRKRLIDARQGQGHFRNKLIENWESCAVTGTGNLKLLNASHIRPWKWSNNFQRLDPNNGLLLTSAYDRAFDRGLISFDENGSLIPSTSIDSADLLRSGIQPLSRLREYNEHIEQYMTFHRERVFVE</sequence>
<dbReference type="EMBL" id="UINC01087543">
    <property type="protein sequence ID" value="SVC36991.1"/>
    <property type="molecule type" value="Genomic_DNA"/>
</dbReference>
<evidence type="ECO:0000259" key="1">
    <source>
        <dbReference type="Pfam" id="PF13391"/>
    </source>
</evidence>
<name>A0A382LQ30_9ZZZZ</name>
<dbReference type="Pfam" id="PF13391">
    <property type="entry name" value="HNH_2"/>
    <property type="match status" value="1"/>
</dbReference>
<reference evidence="2" key="1">
    <citation type="submission" date="2018-05" db="EMBL/GenBank/DDBJ databases">
        <authorList>
            <person name="Lanie J.A."/>
            <person name="Ng W.-L."/>
            <person name="Kazmierczak K.M."/>
            <person name="Andrzejewski T.M."/>
            <person name="Davidsen T.M."/>
            <person name="Wayne K.J."/>
            <person name="Tettelin H."/>
            <person name="Glass J.I."/>
            <person name="Rusch D."/>
            <person name="Podicherti R."/>
            <person name="Tsui H.-C.T."/>
            <person name="Winkler M.E."/>
        </authorList>
    </citation>
    <scope>NUCLEOTIDE SEQUENCE</scope>
</reference>